<gene>
    <name evidence="1" type="ORF">E5331_04050</name>
</gene>
<dbReference type="EMBL" id="SRYB01000004">
    <property type="protein sequence ID" value="TGY79968.1"/>
    <property type="molecule type" value="Genomic_DNA"/>
</dbReference>
<comment type="caution">
    <text evidence="1">The sequence shown here is derived from an EMBL/GenBank/DDBJ whole genome shotgun (WGS) entry which is preliminary data.</text>
</comment>
<dbReference type="Proteomes" id="UP000306319">
    <property type="component" value="Unassembled WGS sequence"/>
</dbReference>
<reference evidence="1" key="1">
    <citation type="submission" date="2019-04" db="EMBL/GenBank/DDBJ databases">
        <title>Microbes associate with the intestines of laboratory mice.</title>
        <authorList>
            <person name="Navarre W."/>
            <person name="Wong E."/>
            <person name="Huang K."/>
            <person name="Tropini C."/>
            <person name="Ng K."/>
            <person name="Yu B."/>
        </authorList>
    </citation>
    <scope>NUCLEOTIDE SEQUENCE</scope>
    <source>
        <strain evidence="1">NM04_E33</strain>
    </source>
</reference>
<organism evidence="1 2">
    <name type="scientific">Lepagella muris</name>
    <dbReference type="NCBI Taxonomy" id="3032870"/>
    <lineage>
        <taxon>Bacteria</taxon>
        <taxon>Pseudomonadati</taxon>
        <taxon>Bacteroidota</taxon>
        <taxon>Bacteroidia</taxon>
        <taxon>Bacteroidales</taxon>
        <taxon>Muribaculaceae</taxon>
        <taxon>Lepagella</taxon>
    </lineage>
</organism>
<protein>
    <submittedName>
        <fullName evidence="1">Uncharacterized protein</fullName>
    </submittedName>
</protein>
<name>A0AC61RJC3_9BACT</name>
<accession>A0AC61RJC3</accession>
<proteinExistence type="predicted"/>
<keyword evidence="2" id="KW-1185">Reference proteome</keyword>
<sequence length="77" mass="8876">MNSPWGNRGELLRSFGWSYDYLLWGISWLNVSLMIADAPRTKELPKDEDGNEIDYENDPPANLSTKDEIKNYLKGLI</sequence>
<evidence type="ECO:0000313" key="2">
    <source>
        <dbReference type="Proteomes" id="UP000306319"/>
    </source>
</evidence>
<evidence type="ECO:0000313" key="1">
    <source>
        <dbReference type="EMBL" id="TGY79968.1"/>
    </source>
</evidence>